<dbReference type="PANTHER" id="PTHR34068:SF2">
    <property type="entry name" value="UPF0145 PROTEIN SCO3412"/>
    <property type="match status" value="1"/>
</dbReference>
<accession>A0ABP9U6H1</accession>
<dbReference type="Pfam" id="PF01906">
    <property type="entry name" value="YbjQ_1"/>
    <property type="match status" value="1"/>
</dbReference>
<comment type="similarity">
    <text evidence="1">Belongs to the UPF0145 family.</text>
</comment>
<evidence type="ECO:0000313" key="2">
    <source>
        <dbReference type="EMBL" id="GAA5414547.1"/>
    </source>
</evidence>
<evidence type="ECO:0000313" key="3">
    <source>
        <dbReference type="Proteomes" id="UP001449582"/>
    </source>
</evidence>
<proteinExistence type="inferred from homology"/>
<protein>
    <submittedName>
        <fullName evidence="2">YbjQ family protein</fullName>
    </submittedName>
</protein>
<reference evidence="2" key="1">
    <citation type="submission" date="2024-02" db="EMBL/GenBank/DDBJ databases">
        <title>Draft genome sequence of new strains in genus Ureaplasma.</title>
        <authorList>
            <person name="Nakajima Y."/>
            <person name="Segawa T."/>
        </authorList>
    </citation>
    <scope>NUCLEOTIDE SEQUENCE [LARGE SCALE GENOMIC DNA]</scope>
    <source>
        <strain evidence="2">OM1</strain>
    </source>
</reference>
<name>A0ABP9U6H1_9BACT</name>
<organism evidence="2 3">
    <name type="scientific">Ureaplasma ceti</name>
    <dbReference type="NCBI Taxonomy" id="3119530"/>
    <lineage>
        <taxon>Bacteria</taxon>
        <taxon>Bacillati</taxon>
        <taxon>Mycoplasmatota</taxon>
        <taxon>Mycoplasmoidales</taxon>
        <taxon>Mycoplasmoidaceae</taxon>
        <taxon>Ureaplasma</taxon>
    </lineage>
</organism>
<dbReference type="EMBL" id="BAABQM010000002">
    <property type="protein sequence ID" value="GAA5414547.1"/>
    <property type="molecule type" value="Genomic_DNA"/>
</dbReference>
<dbReference type="Proteomes" id="UP001449582">
    <property type="component" value="Unassembled WGS sequence"/>
</dbReference>
<dbReference type="PANTHER" id="PTHR34068">
    <property type="entry name" value="UPF0145 PROTEIN YBJQ"/>
    <property type="match status" value="1"/>
</dbReference>
<dbReference type="InterPro" id="IPR035439">
    <property type="entry name" value="UPF0145_dom_sf"/>
</dbReference>
<gene>
    <name evidence="2" type="ORF">UREOM_2580</name>
</gene>
<dbReference type="SUPFAM" id="SSF117782">
    <property type="entry name" value="YbjQ-like"/>
    <property type="match status" value="1"/>
</dbReference>
<dbReference type="RefSeq" id="WP_353289715.1">
    <property type="nucleotide sequence ID" value="NZ_BAABQM010000002.1"/>
</dbReference>
<comment type="caution">
    <text evidence="2">The sequence shown here is derived from an EMBL/GenBank/DDBJ whole genome shotgun (WGS) entry which is preliminary data.</text>
</comment>
<dbReference type="InterPro" id="IPR002765">
    <property type="entry name" value="UPF0145_YbjQ-like"/>
</dbReference>
<keyword evidence="3" id="KW-1185">Reference proteome</keyword>
<evidence type="ECO:0000256" key="1">
    <source>
        <dbReference type="ARBA" id="ARBA00010751"/>
    </source>
</evidence>
<dbReference type="Gene3D" id="3.30.110.70">
    <property type="entry name" value="Hypothetical protein apc22750. Chain B"/>
    <property type="match status" value="1"/>
</dbReference>
<sequence>MKLLTTMDFPGKEYEVIDLVFHSTVKARNVISKMGSAFKSTFGGSIGGVEKLYISLREEVIAGLKEAAAKAGADAVIGVRFDVSEMGAIEAVGMTAYGTMIKFK</sequence>